<protein>
    <submittedName>
        <fullName evidence="2">Uncharacterized protein</fullName>
    </submittedName>
</protein>
<feature type="compositionally biased region" description="Low complexity" evidence="1">
    <location>
        <begin position="54"/>
        <end position="67"/>
    </location>
</feature>
<feature type="compositionally biased region" description="Pro residues" evidence="1">
    <location>
        <begin position="17"/>
        <end position="27"/>
    </location>
</feature>
<accession>A0A507R480</accession>
<dbReference type="AlphaFoldDB" id="A0A507R480"/>
<proteinExistence type="predicted"/>
<organism evidence="2 3">
    <name type="scientific">Monascus purpureus</name>
    <name type="common">Red mold</name>
    <name type="synonym">Monascus anka</name>
    <dbReference type="NCBI Taxonomy" id="5098"/>
    <lineage>
        <taxon>Eukaryota</taxon>
        <taxon>Fungi</taxon>
        <taxon>Dikarya</taxon>
        <taxon>Ascomycota</taxon>
        <taxon>Pezizomycotina</taxon>
        <taxon>Eurotiomycetes</taxon>
        <taxon>Eurotiomycetidae</taxon>
        <taxon>Eurotiales</taxon>
        <taxon>Aspergillaceae</taxon>
        <taxon>Monascus</taxon>
    </lineage>
</organism>
<gene>
    <name evidence="2" type="ORF">MPDQ_000027</name>
</gene>
<sequence length="861" mass="94735">MADSREPRLRLLSSAAPAPPLQYPTLPPLSASVEEWLSRSRLTDMSSSHHAECSSARSLSESWASMSVSDAHSEDGAPSEQTDIGSLIDPAGPDDVTSLDGRFSNSEVDGNDDGNGDDYDNDSDSESGISDSQHITGLFPRVEDAIDDSSLTTRAAFHRSTDSIEFTEPKIWPEVERVQLKHIIRTLEGMEADQLKWRFPYNLDDSVLVATVQQTMTKQSLDTDKPFRVLYIGAADFRNIILDKIGDALVSSSYGSFQSSSTESSRYHVVPTAFGAGATPNFAELLPIHVQLIVDECIGATTEPRMDKPNAVRLSFKNRPPCISSWTGSEYSISSSSEWTFPDVAIFFMSSRHDAGSMRTQSLAHAFMQRHGIPTMTISEEPLWSAAADPTPLNPHSLHLSLESQHSVTGDMMLLRRYPIDVKTFESITPSQLNRNLASLATLYPRKTSKAIEENEKIPERGLFFDTEKCPAGIFQLASSTRAHELTPALRLLTLTLVSAVALSLGYTGLKAILLLASQLIAQFATSNAVAPASVSVHSTAVVPVEGLRQTSLSLRSPSLRADGLSSNDPNHHTNAEELTGLSFLSLDQPSSQPDQFEIQTVGDFHVVIKPPHGFPSGKKRPRFEVSVSRRGKILPYELSKLFEGVYSLKLDREDAQGLVNITVSSPKPPLNQVTQVDFGTPWLKISNWKRAAQILSSQLVKDFGTAQAGVSETYGRLCTDLQELMGDVVKKSHFIRQEAELLRRDSAQITRETRDAILSSSKQLSKVIKHTALQQFSTASSILQGHVDRLNEETKEILSDTWKKIGASARAVDLNELMDGIRNSKKSRILDKAQGRARHLMKRDSSHESRCCSGSRHGRR</sequence>
<evidence type="ECO:0000313" key="2">
    <source>
        <dbReference type="EMBL" id="TQB77487.1"/>
    </source>
</evidence>
<feature type="compositionally biased region" description="Acidic residues" evidence="1">
    <location>
        <begin position="109"/>
        <end position="125"/>
    </location>
</feature>
<keyword evidence="3" id="KW-1185">Reference proteome</keyword>
<dbReference type="Proteomes" id="UP000319663">
    <property type="component" value="Unassembled WGS sequence"/>
</dbReference>
<dbReference type="STRING" id="5098.A0A507R480"/>
<feature type="region of interest" description="Disordered" evidence="1">
    <location>
        <begin position="837"/>
        <end position="861"/>
    </location>
</feature>
<comment type="caution">
    <text evidence="2">The sequence shown here is derived from an EMBL/GenBank/DDBJ whole genome shotgun (WGS) entry which is preliminary data.</text>
</comment>
<dbReference type="EMBL" id="VIFY01000001">
    <property type="protein sequence ID" value="TQB77487.1"/>
    <property type="molecule type" value="Genomic_DNA"/>
</dbReference>
<feature type="compositionally biased region" description="Basic and acidic residues" evidence="1">
    <location>
        <begin position="41"/>
        <end position="52"/>
    </location>
</feature>
<evidence type="ECO:0000256" key="1">
    <source>
        <dbReference type="SAM" id="MobiDB-lite"/>
    </source>
</evidence>
<name>A0A507R480_MONPU</name>
<evidence type="ECO:0000313" key="3">
    <source>
        <dbReference type="Proteomes" id="UP000319663"/>
    </source>
</evidence>
<reference evidence="2 3" key="1">
    <citation type="submission" date="2019-06" db="EMBL/GenBank/DDBJ databases">
        <title>Wine fermentation using esterase from Monascus purpureus.</title>
        <authorList>
            <person name="Geng C."/>
            <person name="Zhang Y."/>
        </authorList>
    </citation>
    <scope>NUCLEOTIDE SEQUENCE [LARGE SCALE GENOMIC DNA]</scope>
    <source>
        <strain evidence="2">HQ1</strain>
    </source>
</reference>
<feature type="region of interest" description="Disordered" evidence="1">
    <location>
        <begin position="41"/>
        <end position="134"/>
    </location>
</feature>
<feature type="compositionally biased region" description="Low complexity" evidence="1">
    <location>
        <begin position="852"/>
        <end position="861"/>
    </location>
</feature>
<feature type="region of interest" description="Disordered" evidence="1">
    <location>
        <begin position="1"/>
        <end position="27"/>
    </location>
</feature>